<reference evidence="8 10" key="1">
    <citation type="journal article" date="2020" name="Stud. Mycol.">
        <title>101 Dothideomycetes genomes: a test case for predicting lifestyles and emergence of pathogens.</title>
        <authorList>
            <person name="Haridas S."/>
            <person name="Albert R."/>
            <person name="Binder M."/>
            <person name="Bloem J."/>
            <person name="Labutti K."/>
            <person name="Salamov A."/>
            <person name="Andreopoulos B."/>
            <person name="Baker S."/>
            <person name="Barry K."/>
            <person name="Bills G."/>
            <person name="Bluhm B."/>
            <person name="Cannon C."/>
            <person name="Castanera R."/>
            <person name="Culley D."/>
            <person name="Daum C."/>
            <person name="Ezra D."/>
            <person name="Gonzalez J."/>
            <person name="Henrissat B."/>
            <person name="Kuo A."/>
            <person name="Liang C."/>
            <person name="Lipzen A."/>
            <person name="Lutzoni F."/>
            <person name="Magnuson J."/>
            <person name="Mondo S."/>
            <person name="Nolan M."/>
            <person name="Ohm R."/>
            <person name="Pangilinan J."/>
            <person name="Park H.-J."/>
            <person name="Ramirez L."/>
            <person name="Alfaro M."/>
            <person name="Sun H."/>
            <person name="Tritt A."/>
            <person name="Yoshinaga Y."/>
            <person name="Zwiers L.-H."/>
            <person name="Turgeon B."/>
            <person name="Goodwin S."/>
            <person name="Spatafora J."/>
            <person name="Crous P."/>
            <person name="Grigoriev I."/>
        </authorList>
    </citation>
    <scope>NUCLEOTIDE SEQUENCE</scope>
    <source>
        <strain evidence="8 10">CBS 304.34</strain>
    </source>
</reference>
<dbReference type="AlphaFoldDB" id="A0A6A6Z4T8"/>
<evidence type="ECO:0000256" key="7">
    <source>
        <dbReference type="SAM" id="Phobius"/>
    </source>
</evidence>
<organism evidence="8">
    <name type="scientific">Mytilinidion resinicola</name>
    <dbReference type="NCBI Taxonomy" id="574789"/>
    <lineage>
        <taxon>Eukaryota</taxon>
        <taxon>Fungi</taxon>
        <taxon>Dikarya</taxon>
        <taxon>Ascomycota</taxon>
        <taxon>Pezizomycotina</taxon>
        <taxon>Dothideomycetes</taxon>
        <taxon>Pleosporomycetidae</taxon>
        <taxon>Mytilinidiales</taxon>
        <taxon>Mytilinidiaceae</taxon>
        <taxon>Mytilinidion</taxon>
    </lineage>
</organism>
<name>A0A6A6Z4T8_9PEZI</name>
<accession>A0A6A6Z4T8</accession>
<dbReference type="GeneID" id="54458263"/>
<reference evidence="10" key="3">
    <citation type="submission" date="2025-04" db="UniProtKB">
        <authorList>
            <consortium name="RefSeq"/>
        </authorList>
    </citation>
    <scope>IDENTIFICATION</scope>
    <source>
        <strain evidence="10">CBS 304.34</strain>
    </source>
</reference>
<evidence type="ECO:0000256" key="6">
    <source>
        <dbReference type="ARBA" id="ARBA00037847"/>
    </source>
</evidence>
<dbReference type="PANTHER" id="PTHR12265:SF30">
    <property type="entry name" value="TRANSMEMBRANE PROTEIN 53"/>
    <property type="match status" value="1"/>
</dbReference>
<keyword evidence="3 7" id="KW-1133">Transmembrane helix</keyword>
<sequence>MASFQAPEGFERLTDVVFLYTPGPDPDVTIAPTLKNGNTDAPPDLILLATWMGAGPRHVLKYTSGYQSLFPFARIVLIVNGPSDIILYSAKAQRKRVEPVVEIIKSTTNKTPGRKPRILLQTMSNGGAYQISKVAEVFKETEGLPLPVNAIIVDSAPGKDSISGSTRAFMLGLPKSWIVQTIGAVVMYGVMVFSVVAQTLTWQEQIVTGLRKNLLDKSLFNPSASRCYIYSKADEMVWWKDVQEHASEARATGWHNVEEVVFESSAHCGHMRTHEKEYWDAVLTTWKTGAS</sequence>
<evidence type="ECO:0000313" key="9">
    <source>
        <dbReference type="Proteomes" id="UP000504636"/>
    </source>
</evidence>
<evidence type="ECO:0000256" key="5">
    <source>
        <dbReference type="ARBA" id="ARBA00023242"/>
    </source>
</evidence>
<keyword evidence="9" id="KW-1185">Reference proteome</keyword>
<dbReference type="Proteomes" id="UP000504636">
    <property type="component" value="Unplaced"/>
</dbReference>
<evidence type="ECO:0000256" key="3">
    <source>
        <dbReference type="ARBA" id="ARBA00022989"/>
    </source>
</evidence>
<evidence type="ECO:0000256" key="1">
    <source>
        <dbReference type="ARBA" id="ARBA00004126"/>
    </source>
</evidence>
<reference evidence="10" key="2">
    <citation type="submission" date="2020-04" db="EMBL/GenBank/DDBJ databases">
        <authorList>
            <consortium name="NCBI Genome Project"/>
        </authorList>
    </citation>
    <scope>NUCLEOTIDE SEQUENCE</scope>
    <source>
        <strain evidence="10">CBS 304.34</strain>
    </source>
</reference>
<dbReference type="InterPro" id="IPR008547">
    <property type="entry name" value="DUF829_TMEM53"/>
</dbReference>
<evidence type="ECO:0000256" key="2">
    <source>
        <dbReference type="ARBA" id="ARBA00022692"/>
    </source>
</evidence>
<dbReference type="Pfam" id="PF05705">
    <property type="entry name" value="DUF829"/>
    <property type="match status" value="1"/>
</dbReference>
<protein>
    <submittedName>
        <fullName evidence="8 10">DUF829-domain-containing protein</fullName>
    </submittedName>
</protein>
<keyword evidence="5" id="KW-0539">Nucleus</keyword>
<feature type="transmembrane region" description="Helical" evidence="7">
    <location>
        <begin position="177"/>
        <end position="197"/>
    </location>
</feature>
<dbReference type="OrthoDB" id="77878at2759"/>
<keyword evidence="4 7" id="KW-0472">Membrane</keyword>
<dbReference type="EMBL" id="MU003693">
    <property type="protein sequence ID" value="KAF2816086.1"/>
    <property type="molecule type" value="Genomic_DNA"/>
</dbReference>
<dbReference type="GO" id="GO:0031965">
    <property type="term" value="C:nuclear membrane"/>
    <property type="evidence" value="ECO:0007669"/>
    <property type="project" value="UniProtKB-SubCell"/>
</dbReference>
<dbReference type="RefSeq" id="XP_033583050.1">
    <property type="nucleotide sequence ID" value="XM_033717370.1"/>
</dbReference>
<gene>
    <name evidence="8 10" type="ORF">BDZ99DRAFT_433013</name>
</gene>
<dbReference type="PANTHER" id="PTHR12265">
    <property type="entry name" value="TRANSMEMBRANE PROTEIN 53"/>
    <property type="match status" value="1"/>
</dbReference>
<evidence type="ECO:0000313" key="8">
    <source>
        <dbReference type="EMBL" id="KAF2816086.1"/>
    </source>
</evidence>
<evidence type="ECO:0000256" key="4">
    <source>
        <dbReference type="ARBA" id="ARBA00023136"/>
    </source>
</evidence>
<keyword evidence="2 7" id="KW-0812">Transmembrane</keyword>
<comment type="subcellular location">
    <subcellularLocation>
        <location evidence="6">Endomembrane system</location>
        <topology evidence="6">Single-pass membrane protein</topology>
    </subcellularLocation>
    <subcellularLocation>
        <location evidence="1">Nucleus membrane</location>
    </subcellularLocation>
</comment>
<evidence type="ECO:0000313" key="10">
    <source>
        <dbReference type="RefSeq" id="XP_033583050.1"/>
    </source>
</evidence>
<proteinExistence type="predicted"/>